<evidence type="ECO:0000256" key="7">
    <source>
        <dbReference type="SAM" id="Phobius"/>
    </source>
</evidence>
<dbReference type="CDD" id="cd11065">
    <property type="entry name" value="CYP64-like"/>
    <property type="match status" value="1"/>
</dbReference>
<proteinExistence type="inferred from homology"/>
<sequence>MAIADVLQRVPLPSPILKAAVLVSLPFLFVITVYFFVVPNALRDPRRRKLPPGPKGLPFVGNMLDLADTEAVRNKVIEWHQQYGDLFYTKIGGTDFVWLSSPKVVKDLMDKKSSVYSSRSQAPLAQDVASAGRRQLFMPYGPRWRAIRKHSHALLNLNTSVKYQPVQDFESKQLLNEFLDSPKDFYSMNRRYSASVIMLVTYGYRIKSWDDPLIKQIYDVLDNFTEMTAPGAHAIDSFPSLAALPEWLLGNWRSFGRRVFDHDSKIYLEWWNKLKQDTDKGQAPDCFTKTFYLNDPAKLGIDDLSAAYTCGGLIEAGSETTGTTLNNFILCMTLFTETQKKAQEELDKVVGSERLPSWEDEKDLPYVRSLIKEILRWRPVNKFGMTHATSEDDWYEGHFIPQGSVAVLNWWAIHRDPQLWKDPDAFDPSRYLDRPLPAADYINISDPYERDHFTYGAGRRVCPGVHVAERSLFINISRVLWGFNISKKKGPDGTPIEPTQVMVRGFMSVPEPFECDITPRSEKRANIMREEFAKAEKAGLKF</sequence>
<dbReference type="Gene3D" id="1.10.630.10">
    <property type="entry name" value="Cytochrome P450"/>
    <property type="match status" value="1"/>
</dbReference>
<dbReference type="InterPro" id="IPR001128">
    <property type="entry name" value="Cyt_P450"/>
</dbReference>
<evidence type="ECO:0000313" key="8">
    <source>
        <dbReference type="EMBL" id="PSN62541.1"/>
    </source>
</evidence>
<keyword evidence="4 6" id="KW-0408">Iron</keyword>
<dbReference type="EMBL" id="KZ678141">
    <property type="protein sequence ID" value="PSN62541.1"/>
    <property type="molecule type" value="Genomic_DNA"/>
</dbReference>
<keyword evidence="6" id="KW-0349">Heme</keyword>
<evidence type="ECO:0000313" key="9">
    <source>
        <dbReference type="Proteomes" id="UP000240883"/>
    </source>
</evidence>
<accession>A0A2T2NAR2</accession>
<dbReference type="Proteomes" id="UP000240883">
    <property type="component" value="Unassembled WGS sequence"/>
</dbReference>
<dbReference type="GO" id="GO:0016705">
    <property type="term" value="F:oxidoreductase activity, acting on paired donors, with incorporation or reduction of molecular oxygen"/>
    <property type="evidence" value="ECO:0007669"/>
    <property type="project" value="InterPro"/>
</dbReference>
<dbReference type="Pfam" id="PF00067">
    <property type="entry name" value="p450"/>
    <property type="match status" value="1"/>
</dbReference>
<comment type="similarity">
    <text evidence="1">Belongs to the cytochrome P450 family.</text>
</comment>
<keyword evidence="5" id="KW-0503">Monooxygenase</keyword>
<keyword evidence="7" id="KW-0472">Membrane</keyword>
<keyword evidence="7" id="KW-0812">Transmembrane</keyword>
<dbReference type="PANTHER" id="PTHR46300">
    <property type="entry name" value="P450, PUTATIVE (EUROFUNG)-RELATED-RELATED"/>
    <property type="match status" value="1"/>
</dbReference>
<keyword evidence="9" id="KW-1185">Reference proteome</keyword>
<dbReference type="PRINTS" id="PR00463">
    <property type="entry name" value="EP450I"/>
</dbReference>
<feature type="transmembrane region" description="Helical" evidence="7">
    <location>
        <begin position="16"/>
        <end position="38"/>
    </location>
</feature>
<evidence type="ECO:0000256" key="3">
    <source>
        <dbReference type="ARBA" id="ARBA00023002"/>
    </source>
</evidence>
<organism evidence="8 9">
    <name type="scientific">Corynespora cassiicola Philippines</name>
    <dbReference type="NCBI Taxonomy" id="1448308"/>
    <lineage>
        <taxon>Eukaryota</taxon>
        <taxon>Fungi</taxon>
        <taxon>Dikarya</taxon>
        <taxon>Ascomycota</taxon>
        <taxon>Pezizomycotina</taxon>
        <taxon>Dothideomycetes</taxon>
        <taxon>Pleosporomycetidae</taxon>
        <taxon>Pleosporales</taxon>
        <taxon>Corynesporascaceae</taxon>
        <taxon>Corynespora</taxon>
    </lineage>
</organism>
<evidence type="ECO:0000256" key="2">
    <source>
        <dbReference type="ARBA" id="ARBA00022723"/>
    </source>
</evidence>
<dbReference type="SUPFAM" id="SSF48264">
    <property type="entry name" value="Cytochrome P450"/>
    <property type="match status" value="1"/>
</dbReference>
<dbReference type="InterPro" id="IPR036396">
    <property type="entry name" value="Cyt_P450_sf"/>
</dbReference>
<dbReference type="GO" id="GO:0005506">
    <property type="term" value="F:iron ion binding"/>
    <property type="evidence" value="ECO:0007669"/>
    <property type="project" value="InterPro"/>
</dbReference>
<dbReference type="AlphaFoldDB" id="A0A2T2NAR2"/>
<gene>
    <name evidence="8" type="ORF">BS50DRAFT_603245</name>
</gene>
<keyword evidence="3" id="KW-0560">Oxidoreductase</keyword>
<dbReference type="STRING" id="1448308.A0A2T2NAR2"/>
<dbReference type="InterPro" id="IPR002401">
    <property type="entry name" value="Cyt_P450_E_grp-I"/>
</dbReference>
<dbReference type="PRINTS" id="PR00385">
    <property type="entry name" value="P450"/>
</dbReference>
<keyword evidence="7" id="KW-1133">Transmembrane helix</keyword>
<feature type="binding site" description="axial binding residue" evidence="6">
    <location>
        <position position="462"/>
    </location>
    <ligand>
        <name>heme</name>
        <dbReference type="ChEBI" id="CHEBI:30413"/>
    </ligand>
    <ligandPart>
        <name>Fe</name>
        <dbReference type="ChEBI" id="CHEBI:18248"/>
    </ligandPart>
</feature>
<evidence type="ECO:0000256" key="1">
    <source>
        <dbReference type="ARBA" id="ARBA00010617"/>
    </source>
</evidence>
<dbReference type="GO" id="GO:0004497">
    <property type="term" value="F:monooxygenase activity"/>
    <property type="evidence" value="ECO:0007669"/>
    <property type="project" value="UniProtKB-KW"/>
</dbReference>
<evidence type="ECO:0000256" key="4">
    <source>
        <dbReference type="ARBA" id="ARBA00023004"/>
    </source>
</evidence>
<dbReference type="GO" id="GO:0020037">
    <property type="term" value="F:heme binding"/>
    <property type="evidence" value="ECO:0007669"/>
    <property type="project" value="InterPro"/>
</dbReference>
<reference evidence="8 9" key="1">
    <citation type="journal article" date="2018" name="Front. Microbiol.">
        <title>Genome-Wide Analysis of Corynespora cassiicola Leaf Fall Disease Putative Effectors.</title>
        <authorList>
            <person name="Lopez D."/>
            <person name="Ribeiro S."/>
            <person name="Label P."/>
            <person name="Fumanal B."/>
            <person name="Venisse J.S."/>
            <person name="Kohler A."/>
            <person name="de Oliveira R.R."/>
            <person name="Labutti K."/>
            <person name="Lipzen A."/>
            <person name="Lail K."/>
            <person name="Bauer D."/>
            <person name="Ohm R.A."/>
            <person name="Barry K.W."/>
            <person name="Spatafora J."/>
            <person name="Grigoriev I.V."/>
            <person name="Martin F.M."/>
            <person name="Pujade-Renaud V."/>
        </authorList>
    </citation>
    <scope>NUCLEOTIDE SEQUENCE [LARGE SCALE GENOMIC DNA]</scope>
    <source>
        <strain evidence="8 9">Philippines</strain>
    </source>
</reference>
<dbReference type="InterPro" id="IPR050364">
    <property type="entry name" value="Cytochrome_P450_fung"/>
</dbReference>
<protein>
    <submittedName>
        <fullName evidence="8">Cytochrome P450</fullName>
    </submittedName>
</protein>
<comment type="cofactor">
    <cofactor evidence="6">
        <name>heme</name>
        <dbReference type="ChEBI" id="CHEBI:30413"/>
    </cofactor>
</comment>
<evidence type="ECO:0000256" key="5">
    <source>
        <dbReference type="ARBA" id="ARBA00023033"/>
    </source>
</evidence>
<evidence type="ECO:0000256" key="6">
    <source>
        <dbReference type="PIRSR" id="PIRSR602401-1"/>
    </source>
</evidence>
<name>A0A2T2NAR2_CORCC</name>
<keyword evidence="2 6" id="KW-0479">Metal-binding</keyword>
<dbReference type="PANTHER" id="PTHR46300:SF2">
    <property type="entry name" value="CYTOCHROME P450 MONOOXYGENASE ALNH-RELATED"/>
    <property type="match status" value="1"/>
</dbReference>
<dbReference type="OrthoDB" id="1103324at2759"/>